<dbReference type="AlphaFoldDB" id="A0A7W8X9X3"/>
<gene>
    <name evidence="1" type="ORF">GGD55_002777</name>
</gene>
<dbReference type="Proteomes" id="UP000585507">
    <property type="component" value="Unassembled WGS sequence"/>
</dbReference>
<keyword evidence="2" id="KW-1185">Reference proteome</keyword>
<organism evidence="1 2">
    <name type="scientific">Rhizobium giardinii</name>
    <dbReference type="NCBI Taxonomy" id="56731"/>
    <lineage>
        <taxon>Bacteria</taxon>
        <taxon>Pseudomonadati</taxon>
        <taxon>Pseudomonadota</taxon>
        <taxon>Alphaproteobacteria</taxon>
        <taxon>Hyphomicrobiales</taxon>
        <taxon>Rhizobiaceae</taxon>
        <taxon>Rhizobium/Agrobacterium group</taxon>
        <taxon>Rhizobium</taxon>
    </lineage>
</organism>
<name>A0A7W8X9X3_9HYPH</name>
<dbReference type="RefSeq" id="WP_018327626.1">
    <property type="nucleotide sequence ID" value="NZ_JACHBK010000005.1"/>
</dbReference>
<proteinExistence type="predicted"/>
<protein>
    <submittedName>
        <fullName evidence="1">Uncharacterized protein</fullName>
    </submittedName>
</protein>
<dbReference type="EMBL" id="JACHBK010000005">
    <property type="protein sequence ID" value="MBB5536073.1"/>
    <property type="molecule type" value="Genomic_DNA"/>
</dbReference>
<evidence type="ECO:0000313" key="2">
    <source>
        <dbReference type="Proteomes" id="UP000585507"/>
    </source>
</evidence>
<evidence type="ECO:0000313" key="1">
    <source>
        <dbReference type="EMBL" id="MBB5536073.1"/>
    </source>
</evidence>
<accession>A0A7W8X9X3</accession>
<comment type="caution">
    <text evidence="1">The sequence shown here is derived from an EMBL/GenBank/DDBJ whole genome shotgun (WGS) entry which is preliminary data.</text>
</comment>
<sequence length="77" mass="8456">MTQYVWTLRAPGVHYLQRVTTLDEMQDALTKLKLPGGVPPAWILTNTGSGDAAGHGRYTHNAGGKDEWSLAWTMLDS</sequence>
<reference evidence="1 2" key="1">
    <citation type="submission" date="2020-08" db="EMBL/GenBank/DDBJ databases">
        <title>Genomic Encyclopedia of Type Strains, Phase IV (KMG-V): Genome sequencing to study the core and pangenomes of soil and plant-associated prokaryotes.</title>
        <authorList>
            <person name="Whitman W."/>
        </authorList>
    </citation>
    <scope>NUCLEOTIDE SEQUENCE [LARGE SCALE GENOMIC DNA]</scope>
    <source>
        <strain evidence="1 2">SEMIA 4084</strain>
    </source>
</reference>